<keyword evidence="2" id="KW-0489">Methyltransferase</keyword>
<gene>
    <name evidence="2" type="ORF">SAMN05444336_10982</name>
</gene>
<accession>A0A1H3E707</accession>
<evidence type="ECO:0000313" key="3">
    <source>
        <dbReference type="Proteomes" id="UP000199118"/>
    </source>
</evidence>
<dbReference type="Proteomes" id="UP000199118">
    <property type="component" value="Unassembled WGS sequence"/>
</dbReference>
<protein>
    <submittedName>
        <fullName evidence="2">Methyltransferase domain-containing protein</fullName>
    </submittedName>
</protein>
<sequence>MTGDTSRKRIMGFFDAYPVFEAEGTVAATLTRLNFRHDLFIAPARDMLAGKRVLDIASHDGRFALAALESGGAAHVTGIEARGEAIARARTVFDRCGIAPERHDFVQGDVFDALAGMTPGAFDTAMVLGFLYHTPRQYEIFAQLDRLGVRDVIVDSMVLRTKKPRRALVEMRWEPTGREGQIFDPRGRARALSAVPSRAALAMWLEEFGWQVSWPSLPPVPEDAKVYDRGGRVAVFGRR</sequence>
<dbReference type="OrthoDB" id="3783712at2"/>
<dbReference type="GO" id="GO:0032259">
    <property type="term" value="P:methylation"/>
    <property type="evidence" value="ECO:0007669"/>
    <property type="project" value="UniProtKB-KW"/>
</dbReference>
<proteinExistence type="predicted"/>
<feature type="domain" description="Methyltransferase" evidence="1">
    <location>
        <begin position="53"/>
        <end position="146"/>
    </location>
</feature>
<dbReference type="SUPFAM" id="SSF53335">
    <property type="entry name" value="S-adenosyl-L-methionine-dependent methyltransferases"/>
    <property type="match status" value="1"/>
</dbReference>
<organism evidence="2 3">
    <name type="scientific">Albimonas donghaensis</name>
    <dbReference type="NCBI Taxonomy" id="356660"/>
    <lineage>
        <taxon>Bacteria</taxon>
        <taxon>Pseudomonadati</taxon>
        <taxon>Pseudomonadota</taxon>
        <taxon>Alphaproteobacteria</taxon>
        <taxon>Rhodobacterales</taxon>
        <taxon>Paracoccaceae</taxon>
        <taxon>Albimonas</taxon>
    </lineage>
</organism>
<dbReference type="Gene3D" id="3.40.50.150">
    <property type="entry name" value="Vaccinia Virus protein VP39"/>
    <property type="match status" value="1"/>
</dbReference>
<dbReference type="STRING" id="356660.SAMN05444336_10982"/>
<dbReference type="EMBL" id="FNMZ01000009">
    <property type="protein sequence ID" value="SDX74038.1"/>
    <property type="molecule type" value="Genomic_DNA"/>
</dbReference>
<dbReference type="InterPro" id="IPR029063">
    <property type="entry name" value="SAM-dependent_MTases_sf"/>
</dbReference>
<keyword evidence="2" id="KW-0808">Transferase</keyword>
<dbReference type="GO" id="GO:0008168">
    <property type="term" value="F:methyltransferase activity"/>
    <property type="evidence" value="ECO:0007669"/>
    <property type="project" value="UniProtKB-KW"/>
</dbReference>
<dbReference type="Pfam" id="PF13649">
    <property type="entry name" value="Methyltransf_25"/>
    <property type="match status" value="1"/>
</dbReference>
<keyword evidence="3" id="KW-1185">Reference proteome</keyword>
<dbReference type="AlphaFoldDB" id="A0A1H3E707"/>
<evidence type="ECO:0000313" key="2">
    <source>
        <dbReference type="EMBL" id="SDX74038.1"/>
    </source>
</evidence>
<name>A0A1H3E707_9RHOB</name>
<dbReference type="InterPro" id="IPR041698">
    <property type="entry name" value="Methyltransf_25"/>
</dbReference>
<dbReference type="CDD" id="cd02440">
    <property type="entry name" value="AdoMet_MTases"/>
    <property type="match status" value="1"/>
</dbReference>
<evidence type="ECO:0000259" key="1">
    <source>
        <dbReference type="Pfam" id="PF13649"/>
    </source>
</evidence>
<reference evidence="2 3" key="1">
    <citation type="submission" date="2016-10" db="EMBL/GenBank/DDBJ databases">
        <authorList>
            <person name="de Groot N.N."/>
        </authorList>
    </citation>
    <scope>NUCLEOTIDE SEQUENCE [LARGE SCALE GENOMIC DNA]</scope>
    <source>
        <strain evidence="2 3">DSM 17890</strain>
    </source>
</reference>